<dbReference type="Gene3D" id="2.60.40.790">
    <property type="match status" value="1"/>
</dbReference>
<dbReference type="Pfam" id="PF02374">
    <property type="entry name" value="ArsA_ATPase"/>
    <property type="match status" value="2"/>
</dbReference>
<dbReference type="InterPro" id="IPR040612">
    <property type="entry name" value="ArsA_HSP20-like"/>
</dbReference>
<dbReference type="PANTHER" id="PTHR10803:SF3">
    <property type="entry name" value="ATPASE GET3"/>
    <property type="match status" value="1"/>
</dbReference>
<dbReference type="InterPro" id="IPR008978">
    <property type="entry name" value="HSP20-like_chaperone"/>
</dbReference>
<comment type="caution">
    <text evidence="4">The sequence shown here is derived from an EMBL/GenBank/DDBJ whole genome shotgun (WGS) entry which is preliminary data.</text>
</comment>
<feature type="domain" description="ArsA HSP20-like" evidence="3">
    <location>
        <begin position="314"/>
        <end position="375"/>
    </location>
</feature>
<dbReference type="Gene3D" id="3.40.50.300">
    <property type="entry name" value="P-loop containing nucleotide triphosphate hydrolases"/>
    <property type="match status" value="1"/>
</dbReference>
<dbReference type="PANTHER" id="PTHR10803">
    <property type="entry name" value="ARSENICAL PUMP-DRIVING ATPASE ARSENITE-TRANSLOCATING ATPASE"/>
    <property type="match status" value="1"/>
</dbReference>
<gene>
    <name evidence="4" type="ORF">POF43_012585</name>
</gene>
<protein>
    <submittedName>
        <fullName evidence="4">ArsA-related P-loop ATPase</fullName>
    </submittedName>
</protein>
<feature type="domain" description="ArsA/GET3 Anion-transporting ATPase-like" evidence="2">
    <location>
        <begin position="1"/>
        <end position="36"/>
    </location>
</feature>
<evidence type="ECO:0000259" key="3">
    <source>
        <dbReference type="Pfam" id="PF17886"/>
    </source>
</evidence>
<dbReference type="EMBL" id="JAAGKO020000015">
    <property type="protein sequence ID" value="MDI5963539.1"/>
    <property type="molecule type" value="Genomic_DNA"/>
</dbReference>
<evidence type="ECO:0000259" key="2">
    <source>
        <dbReference type="Pfam" id="PF02374"/>
    </source>
</evidence>
<dbReference type="SUPFAM" id="SSF52540">
    <property type="entry name" value="P-loop containing nucleoside triphosphate hydrolases"/>
    <property type="match status" value="1"/>
</dbReference>
<name>A0ABT6VYI6_9ACTN</name>
<evidence type="ECO:0000313" key="5">
    <source>
        <dbReference type="Proteomes" id="UP001156398"/>
    </source>
</evidence>
<evidence type="ECO:0000313" key="4">
    <source>
        <dbReference type="EMBL" id="MDI5963539.1"/>
    </source>
</evidence>
<accession>A0ABT6VYI6</accession>
<comment type="similarity">
    <text evidence="1">Belongs to the arsA ATPase family.</text>
</comment>
<feature type="domain" description="ArsA/GET3 Anion-transporting ATPase-like" evidence="2">
    <location>
        <begin position="54"/>
        <end position="285"/>
    </location>
</feature>
<dbReference type="Proteomes" id="UP001156398">
    <property type="component" value="Unassembled WGS sequence"/>
</dbReference>
<reference evidence="4 5" key="1">
    <citation type="submission" date="2023-05" db="EMBL/GenBank/DDBJ databases">
        <title>Streptantibioticus silvisoli sp. nov., acidotolerant actinomycetes 1 from pine litter.</title>
        <authorList>
            <person name="Swiecimska M."/>
            <person name="Golinska P."/>
            <person name="Sangal V."/>
            <person name="Wachnowicz B."/>
            <person name="Goodfellow M."/>
        </authorList>
    </citation>
    <scope>NUCLEOTIDE SEQUENCE [LARGE SCALE GENOMIC DNA]</scope>
    <source>
        <strain evidence="4 5">SL54</strain>
    </source>
</reference>
<sequence length="384" mass="40381">MRTLLVTGPGGAGTSTVAAATALAAARDGHRTLLITPGRPAGPPDLDGVSGLRVHTVDSNRVFTDRAAELQDRFGMLFDLLGANPLDQEEFTELPGADAFALLQALGTARGQDVVVADLPSLPRSLALLALPGQLRRYLTRLLPAERQAARALRPLIAQLAGVPMPAEWLYDTAARWDAELAAVQAVVVAASTAVRLVADPGPRATAAVRTARTALALHGLRLESVVANRLLPTGSADPFYGPLADRQHDGLAALRAEADDAGAALHRAPHLGAEPDGAEALARLAVPAPAPWTGGDGPAPDPWTVEDRLAEEGHLIWRLPLPCATRDGLDLIRRGDELVVDAAGFRHIMPLPAALRRCTVEGAALRDGALQVRFAPDPALWPR</sequence>
<organism evidence="4 5">
    <name type="scientific">Streptantibioticus silvisoli</name>
    <dbReference type="NCBI Taxonomy" id="2705255"/>
    <lineage>
        <taxon>Bacteria</taxon>
        <taxon>Bacillati</taxon>
        <taxon>Actinomycetota</taxon>
        <taxon>Actinomycetes</taxon>
        <taxon>Kitasatosporales</taxon>
        <taxon>Streptomycetaceae</taxon>
        <taxon>Streptantibioticus</taxon>
    </lineage>
</organism>
<evidence type="ECO:0000256" key="1">
    <source>
        <dbReference type="ARBA" id="ARBA00011040"/>
    </source>
</evidence>
<proteinExistence type="inferred from homology"/>
<dbReference type="RefSeq" id="WP_271324440.1">
    <property type="nucleotide sequence ID" value="NZ_JAAGKO020000015.1"/>
</dbReference>
<dbReference type="InterPro" id="IPR027417">
    <property type="entry name" value="P-loop_NTPase"/>
</dbReference>
<dbReference type="InterPro" id="IPR025723">
    <property type="entry name" value="ArsA/GET3_ATPase-like"/>
</dbReference>
<keyword evidence="5" id="KW-1185">Reference proteome</keyword>
<dbReference type="Pfam" id="PF17886">
    <property type="entry name" value="ArsA_HSP20"/>
    <property type="match status" value="1"/>
</dbReference>
<dbReference type="InterPro" id="IPR016300">
    <property type="entry name" value="ATPase_ArsA/GET3"/>
</dbReference>